<dbReference type="WBParaSite" id="Hba_00962">
    <property type="protein sequence ID" value="Hba_00962"/>
    <property type="gene ID" value="Hba_00962"/>
</dbReference>
<protein>
    <submittedName>
        <fullName evidence="2">VWFA domain-containing protein</fullName>
    </submittedName>
</protein>
<dbReference type="PANTHER" id="PTHR12957">
    <property type="entry name" value="DEAD/H BOX POLYPEPTIDE 26/DICE1-RELATED"/>
    <property type="match status" value="1"/>
</dbReference>
<name>A0A1I7W8L1_HETBA</name>
<evidence type="ECO:0000313" key="1">
    <source>
        <dbReference type="Proteomes" id="UP000095283"/>
    </source>
</evidence>
<reference evidence="2" key="1">
    <citation type="submission" date="2016-11" db="UniProtKB">
        <authorList>
            <consortium name="WormBaseParasite"/>
        </authorList>
    </citation>
    <scope>IDENTIFICATION</scope>
</reference>
<dbReference type="Proteomes" id="UP000095283">
    <property type="component" value="Unplaced"/>
</dbReference>
<accession>A0A1I7W8L1</accession>
<evidence type="ECO:0000313" key="2">
    <source>
        <dbReference type="WBParaSite" id="Hba_00962"/>
    </source>
</evidence>
<dbReference type="PANTHER" id="PTHR12957:SF2">
    <property type="entry name" value="INTEGRATOR COMPLEX SUBUNIT 6"/>
    <property type="match status" value="1"/>
</dbReference>
<proteinExistence type="predicted"/>
<sequence length="47" mass="5180">MTIILFIVDTSASMAQKSYQGISTLDLAKSLVDALLKVYWAGDTRDE</sequence>
<organism evidence="1 2">
    <name type="scientific">Heterorhabditis bacteriophora</name>
    <name type="common">Entomopathogenic nematode worm</name>
    <dbReference type="NCBI Taxonomy" id="37862"/>
    <lineage>
        <taxon>Eukaryota</taxon>
        <taxon>Metazoa</taxon>
        <taxon>Ecdysozoa</taxon>
        <taxon>Nematoda</taxon>
        <taxon>Chromadorea</taxon>
        <taxon>Rhabditida</taxon>
        <taxon>Rhabditina</taxon>
        <taxon>Rhabditomorpha</taxon>
        <taxon>Strongyloidea</taxon>
        <taxon>Heterorhabditidae</taxon>
        <taxon>Heterorhabditis</taxon>
    </lineage>
</organism>
<dbReference type="GO" id="GO:0032039">
    <property type="term" value="C:integrator complex"/>
    <property type="evidence" value="ECO:0007669"/>
    <property type="project" value="TreeGrafter"/>
</dbReference>
<dbReference type="GO" id="GO:0034472">
    <property type="term" value="P:snRNA 3'-end processing"/>
    <property type="evidence" value="ECO:0007669"/>
    <property type="project" value="TreeGrafter"/>
</dbReference>
<dbReference type="AlphaFoldDB" id="A0A1I7W8L1"/>
<dbReference type="InterPro" id="IPR051113">
    <property type="entry name" value="Integrator_subunit6"/>
</dbReference>
<keyword evidence="1" id="KW-1185">Reference proteome</keyword>